<evidence type="ECO:0000313" key="2">
    <source>
        <dbReference type="EMBL" id="VDM24120.1"/>
    </source>
</evidence>
<name>A0A3P7ELZ0_HYDTA</name>
<dbReference type="SUPFAM" id="SSF56574">
    <property type="entry name" value="Serpins"/>
    <property type="match status" value="1"/>
</dbReference>
<accession>A0A3P7ELZ0</accession>
<protein>
    <recommendedName>
        <fullName evidence="1">Serpin domain-containing protein</fullName>
    </recommendedName>
</protein>
<dbReference type="EMBL" id="UYWX01003612">
    <property type="protein sequence ID" value="VDM24120.1"/>
    <property type="molecule type" value="Genomic_DNA"/>
</dbReference>
<proteinExistence type="predicted"/>
<dbReference type="InterPro" id="IPR023796">
    <property type="entry name" value="Serpin_dom"/>
</dbReference>
<evidence type="ECO:0000313" key="3">
    <source>
        <dbReference type="Proteomes" id="UP000274429"/>
    </source>
</evidence>
<sequence>MNYGLFNSSRLHFSSMHVVIPMFRVQTEVDLCKALPFLGMNNPFDSDRADFSGISDVDNLHIDSGKESAYLQVSRSGIRLFSVGTLCLGTDRHQFRHPDLFEVPNLEEPGEMEAKDIHSFVVNQPFTVILIDRESDCVLYQARIKVPEPVSGSKLPATN</sequence>
<dbReference type="Gene3D" id="3.30.497.10">
    <property type="entry name" value="Antithrombin, subunit I, domain 2"/>
    <property type="match status" value="1"/>
</dbReference>
<feature type="domain" description="Serpin" evidence="1">
    <location>
        <begin position="14"/>
        <end position="144"/>
    </location>
</feature>
<dbReference type="Pfam" id="PF00079">
    <property type="entry name" value="Serpin"/>
    <property type="match status" value="1"/>
</dbReference>
<keyword evidence="3" id="KW-1185">Reference proteome</keyword>
<dbReference type="Proteomes" id="UP000274429">
    <property type="component" value="Unassembled WGS sequence"/>
</dbReference>
<dbReference type="AlphaFoldDB" id="A0A3P7ELZ0"/>
<gene>
    <name evidence="2" type="ORF">TTAC_LOCUS4074</name>
</gene>
<dbReference type="InterPro" id="IPR042178">
    <property type="entry name" value="Serpin_sf_1"/>
</dbReference>
<evidence type="ECO:0000259" key="1">
    <source>
        <dbReference type="Pfam" id="PF00079"/>
    </source>
</evidence>
<dbReference type="OrthoDB" id="1063785at2759"/>
<dbReference type="InterPro" id="IPR036186">
    <property type="entry name" value="Serpin_sf"/>
</dbReference>
<reference evidence="2 3" key="1">
    <citation type="submission" date="2018-11" db="EMBL/GenBank/DDBJ databases">
        <authorList>
            <consortium name="Pathogen Informatics"/>
        </authorList>
    </citation>
    <scope>NUCLEOTIDE SEQUENCE [LARGE SCALE GENOMIC DNA]</scope>
</reference>
<organism evidence="2 3">
    <name type="scientific">Hydatigena taeniaeformis</name>
    <name type="common">Feline tapeworm</name>
    <name type="synonym">Taenia taeniaeformis</name>
    <dbReference type="NCBI Taxonomy" id="6205"/>
    <lineage>
        <taxon>Eukaryota</taxon>
        <taxon>Metazoa</taxon>
        <taxon>Spiralia</taxon>
        <taxon>Lophotrochozoa</taxon>
        <taxon>Platyhelminthes</taxon>
        <taxon>Cestoda</taxon>
        <taxon>Eucestoda</taxon>
        <taxon>Cyclophyllidea</taxon>
        <taxon>Taeniidae</taxon>
        <taxon>Hydatigera</taxon>
    </lineage>
</organism>